<evidence type="ECO:0000313" key="9">
    <source>
        <dbReference type="Proteomes" id="UP000463700"/>
    </source>
</evidence>
<evidence type="ECO:0000256" key="5">
    <source>
        <dbReference type="ARBA" id="ARBA00024335"/>
    </source>
</evidence>
<evidence type="ECO:0000256" key="4">
    <source>
        <dbReference type="ARBA" id="ARBA00022927"/>
    </source>
</evidence>
<evidence type="ECO:0000256" key="6">
    <source>
        <dbReference type="ARBA" id="ARBA00040494"/>
    </source>
</evidence>
<keyword evidence="4" id="KW-0653">Protein transport</keyword>
<comment type="similarity">
    <text evidence="5">Belongs to the SctL stator family.</text>
</comment>
<dbReference type="PANTHER" id="PTHR34982:SF1">
    <property type="entry name" value="FLAGELLAR ASSEMBLY PROTEIN FLIH"/>
    <property type="match status" value="1"/>
</dbReference>
<dbReference type="GO" id="GO:0005829">
    <property type="term" value="C:cytosol"/>
    <property type="evidence" value="ECO:0007669"/>
    <property type="project" value="TreeGrafter"/>
</dbReference>
<reference evidence="8 9" key="1">
    <citation type="journal article" date="2020" name="Int. J. Syst. Evol. Microbiol.">
        <title>Paraburkholderia madseniana sp. nov., a phenolic acid-degrading bacterium isolated from acidic forest soil.</title>
        <authorList>
            <person name="Wilhelm R.C."/>
            <person name="Murphy S.J.L."/>
            <person name="Feriancek N.M."/>
            <person name="Karasz D.C."/>
            <person name="DeRito C.M."/>
            <person name="Newman J.D."/>
            <person name="Buckley D.H."/>
        </authorList>
    </citation>
    <scope>NUCLEOTIDE SEQUENCE [LARGE SCALE GENOMIC DNA]</scope>
    <source>
        <strain evidence="8 9">RP11</strain>
    </source>
</reference>
<dbReference type="InterPro" id="IPR051472">
    <property type="entry name" value="T3SS_Stator/FliH"/>
</dbReference>
<dbReference type="GO" id="GO:0030254">
    <property type="term" value="P:protein secretion by the type III secretion system"/>
    <property type="evidence" value="ECO:0007669"/>
    <property type="project" value="InterPro"/>
</dbReference>
<sequence>MDRRSTRAEDAAVMDAPFLLVGEGLRVAPGRRVLKAAEYTALADAQGLLDAARESARASAQRALDEAQEERRRGFREGADDARREAATTLAAIGAGAARTLARIEPLLAEAVMTALRGVLDEAPATVFYDAVLRKIARFVRDQRFLTLRVAPQDEAAARTQIDALHAQGVFAGLVDIQVDATLAPLSAVMSSESGTVDASLDLQLEGLRAALEREAAQVAASIVDDESADANQADRATGGFGEPDSLRADPGVFRRGAASDLSE</sequence>
<keyword evidence="3" id="KW-0963">Cytoplasm</keyword>
<proteinExistence type="inferred from homology"/>
<organism evidence="8 9">
    <name type="scientific">Paraburkholderia madseniana</name>
    <dbReference type="NCBI Taxonomy" id="2599607"/>
    <lineage>
        <taxon>Bacteria</taxon>
        <taxon>Pseudomonadati</taxon>
        <taxon>Pseudomonadota</taxon>
        <taxon>Betaproteobacteria</taxon>
        <taxon>Burkholderiales</taxon>
        <taxon>Burkholderiaceae</taxon>
        <taxon>Paraburkholderia</taxon>
    </lineage>
</organism>
<feature type="region of interest" description="Disordered" evidence="7">
    <location>
        <begin position="223"/>
        <end position="264"/>
    </location>
</feature>
<evidence type="ECO:0000256" key="3">
    <source>
        <dbReference type="ARBA" id="ARBA00022490"/>
    </source>
</evidence>
<comment type="subcellular location">
    <subcellularLocation>
        <location evidence="1">Cytoplasm</location>
    </subcellularLocation>
</comment>
<feature type="compositionally biased region" description="Basic and acidic residues" evidence="7">
    <location>
        <begin position="63"/>
        <end position="80"/>
    </location>
</feature>
<dbReference type="AlphaFoldDB" id="A0A6N6W3T1"/>
<dbReference type="OrthoDB" id="6008834at2"/>
<evidence type="ECO:0000256" key="7">
    <source>
        <dbReference type="SAM" id="MobiDB-lite"/>
    </source>
</evidence>
<dbReference type="InterPro" id="IPR012842">
    <property type="entry name" value="T3SS_SctL/SctL2"/>
</dbReference>
<dbReference type="NCBIfam" id="TIGR02499">
    <property type="entry name" value="HrpE_YscL_not"/>
    <property type="match status" value="1"/>
</dbReference>
<comment type="caution">
    <text evidence="8">The sequence shown here is derived from an EMBL/GenBank/DDBJ whole genome shotgun (WGS) entry which is preliminary data.</text>
</comment>
<evidence type="ECO:0000256" key="2">
    <source>
        <dbReference type="ARBA" id="ARBA00022448"/>
    </source>
</evidence>
<dbReference type="Proteomes" id="UP000463700">
    <property type="component" value="Unassembled WGS sequence"/>
</dbReference>
<accession>A0A6N6W3T1</accession>
<evidence type="ECO:0000313" key="8">
    <source>
        <dbReference type="EMBL" id="KAE8754871.1"/>
    </source>
</evidence>
<protein>
    <recommendedName>
        <fullName evidence="6">Type 3 secretion system stator protein</fullName>
    </recommendedName>
</protein>
<dbReference type="EMBL" id="VOSW01000107">
    <property type="protein sequence ID" value="KAE8754871.1"/>
    <property type="molecule type" value="Genomic_DNA"/>
</dbReference>
<feature type="region of interest" description="Disordered" evidence="7">
    <location>
        <begin position="60"/>
        <end position="80"/>
    </location>
</feature>
<gene>
    <name evidence="8" type="ORF">FSO04_37225</name>
</gene>
<dbReference type="PANTHER" id="PTHR34982">
    <property type="entry name" value="YOP PROTEINS TRANSLOCATION PROTEIN L"/>
    <property type="match status" value="1"/>
</dbReference>
<evidence type="ECO:0000256" key="1">
    <source>
        <dbReference type="ARBA" id="ARBA00004496"/>
    </source>
</evidence>
<keyword evidence="2" id="KW-0813">Transport</keyword>
<name>A0A6N6W3T1_9BURK</name>